<organism evidence="2 3">
    <name type="scientific">Xylophilus rhododendri</name>
    <dbReference type="NCBI Taxonomy" id="2697032"/>
    <lineage>
        <taxon>Bacteria</taxon>
        <taxon>Pseudomonadati</taxon>
        <taxon>Pseudomonadota</taxon>
        <taxon>Betaproteobacteria</taxon>
        <taxon>Burkholderiales</taxon>
        <taxon>Xylophilus</taxon>
    </lineage>
</organism>
<name>A0A857JAU7_9BURK</name>
<dbReference type="KEGG" id="xyk:GT347_20235"/>
<dbReference type="AlphaFoldDB" id="A0A857JAU7"/>
<accession>A0A857JAU7</accession>
<feature type="region of interest" description="Disordered" evidence="1">
    <location>
        <begin position="124"/>
        <end position="157"/>
    </location>
</feature>
<gene>
    <name evidence="2" type="ORF">GT347_20235</name>
</gene>
<evidence type="ECO:0000256" key="1">
    <source>
        <dbReference type="SAM" id="MobiDB-lite"/>
    </source>
</evidence>
<protein>
    <submittedName>
        <fullName evidence="2">DUF2280 domain-containing protein</fullName>
    </submittedName>
</protein>
<dbReference type="InterPro" id="IPR018738">
    <property type="entry name" value="DUF2280"/>
</dbReference>
<evidence type="ECO:0000313" key="3">
    <source>
        <dbReference type="Proteomes" id="UP000464787"/>
    </source>
</evidence>
<dbReference type="Pfam" id="PF10045">
    <property type="entry name" value="DUF2280"/>
    <property type="match status" value="1"/>
</dbReference>
<reference evidence="2 3" key="1">
    <citation type="submission" date="2020-01" db="EMBL/GenBank/DDBJ databases">
        <title>Genome sequencing of strain KACC 21265.</title>
        <authorList>
            <person name="Heo J."/>
            <person name="Kim S.-J."/>
            <person name="Kim J.-S."/>
            <person name="Hong S.-B."/>
            <person name="Kwon S.-W."/>
        </authorList>
    </citation>
    <scope>NUCLEOTIDE SEQUENCE [LARGE SCALE GENOMIC DNA]</scope>
    <source>
        <strain evidence="2 3">KACC 21265</strain>
    </source>
</reference>
<dbReference type="EMBL" id="CP047650">
    <property type="protein sequence ID" value="QHJ00103.1"/>
    <property type="molecule type" value="Genomic_DNA"/>
</dbReference>
<feature type="compositionally biased region" description="Basic and acidic residues" evidence="1">
    <location>
        <begin position="124"/>
        <end position="149"/>
    </location>
</feature>
<sequence>MAALSEDVKQFIVQALACYDTPMQVTEAVNLEFGLTVPRQQVEKYDPTKMAGRGLSRKWRDLFQQTRIDWKAGATEVPIANRTFRLRVLARLAQKAEGMRNMALTLQVLEQAAKEVGDAYVNRRLDAPKGPSAEDKTPAQDYKLLRPDEDAPASPIL</sequence>
<evidence type="ECO:0000313" key="2">
    <source>
        <dbReference type="EMBL" id="QHJ00103.1"/>
    </source>
</evidence>
<proteinExistence type="predicted"/>
<dbReference type="Proteomes" id="UP000464787">
    <property type="component" value="Chromosome"/>
</dbReference>
<keyword evidence="3" id="KW-1185">Reference proteome</keyword>